<dbReference type="SUPFAM" id="SSF109715">
    <property type="entry name" value="DEK C-terminal domain"/>
    <property type="match status" value="1"/>
</dbReference>
<dbReference type="EMBL" id="DS547113">
    <property type="protein sequence ID" value="EDR05410.1"/>
    <property type="molecule type" value="Genomic_DNA"/>
</dbReference>
<feature type="domain" description="DEK-C" evidence="1">
    <location>
        <begin position="1"/>
        <end position="42"/>
    </location>
</feature>
<sequence length="132" mass="14791">MRSADLNSVTKREMRRQLEEQFDMDLTSRKSTTNAAINRILLSQARLSECALGCYPLCVFSSTDSPHWYFEPSRTVSLFIAYPPSDLTTGIISRSGISPPFPLSVIQSFASGLRTLFSLTSLVPLTPKRRDK</sequence>
<dbReference type="PROSITE" id="PS51998">
    <property type="entry name" value="DEK_C"/>
    <property type="match status" value="1"/>
</dbReference>
<dbReference type="HOGENOM" id="CLU_1917409_0_0_1"/>
<dbReference type="STRING" id="486041.B0DIV5"/>
<dbReference type="Gene3D" id="1.10.10.60">
    <property type="entry name" value="Homeodomain-like"/>
    <property type="match status" value="1"/>
</dbReference>
<evidence type="ECO:0000313" key="2">
    <source>
        <dbReference type="EMBL" id="EDR05410.1"/>
    </source>
</evidence>
<dbReference type="Proteomes" id="UP000001194">
    <property type="component" value="Unassembled WGS sequence"/>
</dbReference>
<dbReference type="Pfam" id="PF08766">
    <property type="entry name" value="DEK_C"/>
    <property type="match status" value="1"/>
</dbReference>
<dbReference type="AlphaFoldDB" id="B0DIV5"/>
<reference evidence="2 3" key="1">
    <citation type="journal article" date="2008" name="Nature">
        <title>The genome of Laccaria bicolor provides insights into mycorrhizal symbiosis.</title>
        <authorList>
            <person name="Martin F."/>
            <person name="Aerts A."/>
            <person name="Ahren D."/>
            <person name="Brun A."/>
            <person name="Danchin E.G.J."/>
            <person name="Duchaussoy F."/>
            <person name="Gibon J."/>
            <person name="Kohler A."/>
            <person name="Lindquist E."/>
            <person name="Pereda V."/>
            <person name="Salamov A."/>
            <person name="Shapiro H.J."/>
            <person name="Wuyts J."/>
            <person name="Blaudez D."/>
            <person name="Buee M."/>
            <person name="Brokstein P."/>
            <person name="Canbaeck B."/>
            <person name="Cohen D."/>
            <person name="Courty P.E."/>
            <person name="Coutinho P.M."/>
            <person name="Delaruelle C."/>
            <person name="Detter J.C."/>
            <person name="Deveau A."/>
            <person name="DiFazio S."/>
            <person name="Duplessis S."/>
            <person name="Fraissinet-Tachet L."/>
            <person name="Lucic E."/>
            <person name="Frey-Klett P."/>
            <person name="Fourrey C."/>
            <person name="Feussner I."/>
            <person name="Gay G."/>
            <person name="Grimwood J."/>
            <person name="Hoegger P.J."/>
            <person name="Jain P."/>
            <person name="Kilaru S."/>
            <person name="Labbe J."/>
            <person name="Lin Y.C."/>
            <person name="Legue V."/>
            <person name="Le Tacon F."/>
            <person name="Marmeisse R."/>
            <person name="Melayah D."/>
            <person name="Montanini B."/>
            <person name="Muratet M."/>
            <person name="Nehls U."/>
            <person name="Niculita-Hirzel H."/>
            <person name="Oudot-Le Secq M.P."/>
            <person name="Peter M."/>
            <person name="Quesneville H."/>
            <person name="Rajashekar B."/>
            <person name="Reich M."/>
            <person name="Rouhier N."/>
            <person name="Schmutz J."/>
            <person name="Yin T."/>
            <person name="Chalot M."/>
            <person name="Henrissat B."/>
            <person name="Kuees U."/>
            <person name="Lucas S."/>
            <person name="Van de Peer Y."/>
            <person name="Podila G.K."/>
            <person name="Polle A."/>
            <person name="Pukkila P.J."/>
            <person name="Richardson P.M."/>
            <person name="Rouze P."/>
            <person name="Sanders I.R."/>
            <person name="Stajich J.E."/>
            <person name="Tunlid A."/>
            <person name="Tuskan G."/>
            <person name="Grigoriev I.V."/>
        </authorList>
    </citation>
    <scope>NUCLEOTIDE SEQUENCE [LARGE SCALE GENOMIC DNA]</scope>
    <source>
        <strain evidence="3">S238N-H82 / ATCC MYA-4686</strain>
    </source>
</reference>
<evidence type="ECO:0000313" key="3">
    <source>
        <dbReference type="Proteomes" id="UP000001194"/>
    </source>
</evidence>
<accession>B0DIV5</accession>
<protein>
    <submittedName>
        <fullName evidence="2">Predicted protein</fullName>
    </submittedName>
</protein>
<dbReference type="InterPro" id="IPR014876">
    <property type="entry name" value="DEK_C"/>
</dbReference>
<dbReference type="RefSeq" id="XP_001883968.1">
    <property type="nucleotide sequence ID" value="XM_001883933.1"/>
</dbReference>
<dbReference type="OrthoDB" id="370884at2759"/>
<evidence type="ECO:0000259" key="1">
    <source>
        <dbReference type="PROSITE" id="PS51998"/>
    </source>
</evidence>
<keyword evidence="3" id="KW-1185">Reference proteome</keyword>
<proteinExistence type="predicted"/>
<dbReference type="KEGG" id="lbc:LACBIDRAFT_303058"/>
<dbReference type="GeneID" id="6079589"/>
<organism evidence="3">
    <name type="scientific">Laccaria bicolor (strain S238N-H82 / ATCC MYA-4686)</name>
    <name type="common">Bicoloured deceiver</name>
    <name type="synonym">Laccaria laccata var. bicolor</name>
    <dbReference type="NCBI Taxonomy" id="486041"/>
    <lineage>
        <taxon>Eukaryota</taxon>
        <taxon>Fungi</taxon>
        <taxon>Dikarya</taxon>
        <taxon>Basidiomycota</taxon>
        <taxon>Agaricomycotina</taxon>
        <taxon>Agaricomycetes</taxon>
        <taxon>Agaricomycetidae</taxon>
        <taxon>Agaricales</taxon>
        <taxon>Agaricineae</taxon>
        <taxon>Hydnangiaceae</taxon>
        <taxon>Laccaria</taxon>
    </lineage>
</organism>
<dbReference type="InParanoid" id="B0DIV5"/>
<gene>
    <name evidence="2" type="ORF">LACBIDRAFT_303058</name>
</gene>
<name>B0DIV5_LACBS</name>